<dbReference type="PANTHER" id="PTHR21060:SF3">
    <property type="entry name" value="BUTYRATE KINASE 2-RELATED"/>
    <property type="match status" value="1"/>
</dbReference>
<keyword evidence="5 9" id="KW-0547">Nucleotide-binding</keyword>
<dbReference type="InterPro" id="IPR011245">
    <property type="entry name" value="Butyrate_kin"/>
</dbReference>
<dbReference type="PIRSF" id="PIRSF036458">
    <property type="entry name" value="Butyrate_kin"/>
    <property type="match status" value="1"/>
</dbReference>
<keyword evidence="11" id="KW-0175">Coiled coil</keyword>
<dbReference type="SUPFAM" id="SSF53067">
    <property type="entry name" value="Actin-like ATPase domain"/>
    <property type="match status" value="2"/>
</dbReference>
<keyword evidence="4 9" id="KW-0808">Transferase</keyword>
<dbReference type="GO" id="GO:0005524">
    <property type="term" value="F:ATP binding"/>
    <property type="evidence" value="ECO:0007669"/>
    <property type="project" value="UniProtKB-KW"/>
</dbReference>
<evidence type="ECO:0000256" key="7">
    <source>
        <dbReference type="ARBA" id="ARBA00022840"/>
    </source>
</evidence>
<evidence type="ECO:0000256" key="11">
    <source>
        <dbReference type="SAM" id="Coils"/>
    </source>
</evidence>
<comment type="similarity">
    <text evidence="2 9 10">Belongs to the acetokinase family.</text>
</comment>
<dbReference type="PROSITE" id="PS01075">
    <property type="entry name" value="ACETATE_KINASE_1"/>
    <property type="match status" value="1"/>
</dbReference>
<dbReference type="HAMAP" id="MF_00542">
    <property type="entry name" value="Butyrate_kinase"/>
    <property type="match status" value="1"/>
</dbReference>
<evidence type="ECO:0000256" key="4">
    <source>
        <dbReference type="ARBA" id="ARBA00022679"/>
    </source>
</evidence>
<dbReference type="GO" id="GO:0047761">
    <property type="term" value="F:butyrate kinase activity"/>
    <property type="evidence" value="ECO:0007669"/>
    <property type="project" value="UniProtKB-UniRule"/>
</dbReference>
<evidence type="ECO:0000256" key="5">
    <source>
        <dbReference type="ARBA" id="ARBA00022741"/>
    </source>
</evidence>
<dbReference type="InterPro" id="IPR043129">
    <property type="entry name" value="ATPase_NBD"/>
</dbReference>
<keyword evidence="7 9" id="KW-0067">ATP-binding</keyword>
<evidence type="ECO:0000256" key="1">
    <source>
        <dbReference type="ARBA" id="ARBA00004496"/>
    </source>
</evidence>
<dbReference type="EC" id="2.7.2.7" evidence="9"/>
<dbReference type="PROSITE" id="PS01076">
    <property type="entry name" value="ACETATE_KINASE_2"/>
    <property type="match status" value="1"/>
</dbReference>
<dbReference type="GO" id="GO:0005737">
    <property type="term" value="C:cytoplasm"/>
    <property type="evidence" value="ECO:0007669"/>
    <property type="project" value="UniProtKB-SubCell"/>
</dbReference>
<dbReference type="PANTHER" id="PTHR21060">
    <property type="entry name" value="ACETATE KINASE"/>
    <property type="match status" value="1"/>
</dbReference>
<protein>
    <recommendedName>
        <fullName evidence="9">Probable butyrate kinase</fullName>
        <shortName evidence="9">BK</shortName>
        <ecNumber evidence="9">2.7.2.7</ecNumber>
    </recommendedName>
    <alternativeName>
        <fullName evidence="9">Branched-chain carboxylic acid kinase</fullName>
    </alternativeName>
</protein>
<keyword evidence="13" id="KW-1185">Reference proteome</keyword>
<comment type="catalytic activity">
    <reaction evidence="8 9">
        <text>butanoate + ATP = butanoyl phosphate + ADP</text>
        <dbReference type="Rhea" id="RHEA:13585"/>
        <dbReference type="ChEBI" id="CHEBI:17968"/>
        <dbReference type="ChEBI" id="CHEBI:30616"/>
        <dbReference type="ChEBI" id="CHEBI:58079"/>
        <dbReference type="ChEBI" id="CHEBI:456216"/>
        <dbReference type="EC" id="2.7.2.7"/>
    </reaction>
</comment>
<dbReference type="Gene3D" id="3.30.420.40">
    <property type="match status" value="2"/>
</dbReference>
<evidence type="ECO:0000256" key="3">
    <source>
        <dbReference type="ARBA" id="ARBA00022490"/>
    </source>
</evidence>
<dbReference type="InterPro" id="IPR000890">
    <property type="entry name" value="Aliphatic_acid_kin_short-chain"/>
</dbReference>
<dbReference type="EMBL" id="JAEEGB010000006">
    <property type="protein sequence ID" value="MBI6872250.1"/>
    <property type="molecule type" value="Genomic_DNA"/>
</dbReference>
<evidence type="ECO:0000313" key="12">
    <source>
        <dbReference type="EMBL" id="MBI6872250.1"/>
    </source>
</evidence>
<evidence type="ECO:0000256" key="8">
    <source>
        <dbReference type="ARBA" id="ARBA00048596"/>
    </source>
</evidence>
<dbReference type="GO" id="GO:0006083">
    <property type="term" value="P:acetate metabolic process"/>
    <property type="evidence" value="ECO:0007669"/>
    <property type="project" value="TreeGrafter"/>
</dbReference>
<dbReference type="InterPro" id="IPR023865">
    <property type="entry name" value="Aliphatic_acid_kinase_CS"/>
</dbReference>
<dbReference type="PRINTS" id="PR00471">
    <property type="entry name" value="ACETATEKNASE"/>
</dbReference>
<dbReference type="AlphaFoldDB" id="A0A934M2S4"/>
<accession>A0A934M2S4</accession>
<evidence type="ECO:0000256" key="6">
    <source>
        <dbReference type="ARBA" id="ARBA00022777"/>
    </source>
</evidence>
<organism evidence="12 13">
    <name type="scientific">Clostridium aciditolerans</name>
    <dbReference type="NCBI Taxonomy" id="339861"/>
    <lineage>
        <taxon>Bacteria</taxon>
        <taxon>Bacillati</taxon>
        <taxon>Bacillota</taxon>
        <taxon>Clostridia</taxon>
        <taxon>Eubacteriales</taxon>
        <taxon>Clostridiaceae</taxon>
        <taxon>Clostridium</taxon>
    </lineage>
</organism>
<reference evidence="12" key="1">
    <citation type="submission" date="2020-12" db="EMBL/GenBank/DDBJ databases">
        <title>Clostridium thailandense sp. nov., a novel acetogenic bacterium isolated from peat land soil in Thailand.</title>
        <authorList>
            <person name="Chaikitkaew S."/>
            <person name="Birkeland N.K."/>
        </authorList>
    </citation>
    <scope>NUCLEOTIDE SEQUENCE</scope>
    <source>
        <strain evidence="12">DSM 17425</strain>
    </source>
</reference>
<sequence length="354" mass="38884">MMYKILAINPGSTSTKIALYEETKELFKKNIEHSNEEIAKYKNITAQYEMRYEAIMNFLKEMNFDVKELSAVVGRGGLLPPVKSGAYRVNDSMVDRLANRPLVEHASNLGAIISNEIAKSLNIPAFIYDSVAVDELEDIARITGMADVKRDSFSHALNMRAVAIKVAKKLDKAYDDCNLIVAHLGGGISISVHNKGKMVDIVSDDEGPFSPERAGRIACKRLLQMCYSTDKNVMKKKMRGEGGLVSNLGTNSALEVEKKIENGDENAKLVYEAMAYQIAKGIGELATVVDGEVDAVIITGGIAYSKMMTGWIKKRVQFIAPVEIVPGENELEALAFGALRVLKGEEKAHEYDLG</sequence>
<dbReference type="NCBIfam" id="NF002834">
    <property type="entry name" value="PRK03011.1-5"/>
    <property type="match status" value="1"/>
</dbReference>
<dbReference type="Pfam" id="PF00871">
    <property type="entry name" value="Acetate_kinase"/>
    <property type="match status" value="1"/>
</dbReference>
<evidence type="ECO:0000256" key="9">
    <source>
        <dbReference type="HAMAP-Rule" id="MF_00542"/>
    </source>
</evidence>
<proteinExistence type="inferred from homology"/>
<evidence type="ECO:0000256" key="2">
    <source>
        <dbReference type="ARBA" id="ARBA00008748"/>
    </source>
</evidence>
<comment type="subcellular location">
    <subcellularLocation>
        <location evidence="1 9">Cytoplasm</location>
    </subcellularLocation>
</comment>
<keyword evidence="3 9" id="KW-0963">Cytoplasm</keyword>
<comment type="caution">
    <text evidence="12">The sequence shown here is derived from an EMBL/GenBank/DDBJ whole genome shotgun (WGS) entry which is preliminary data.</text>
</comment>
<evidence type="ECO:0000313" key="13">
    <source>
        <dbReference type="Proteomes" id="UP000622687"/>
    </source>
</evidence>
<evidence type="ECO:0000256" key="10">
    <source>
        <dbReference type="RuleBase" id="RU003835"/>
    </source>
</evidence>
<dbReference type="CDD" id="cd24011">
    <property type="entry name" value="ASKHA_NBD_BK"/>
    <property type="match status" value="1"/>
</dbReference>
<dbReference type="Proteomes" id="UP000622687">
    <property type="component" value="Unassembled WGS sequence"/>
</dbReference>
<name>A0A934M2S4_9CLOT</name>
<dbReference type="NCBIfam" id="TIGR02707">
    <property type="entry name" value="butyr_kinase"/>
    <property type="match status" value="1"/>
</dbReference>
<keyword evidence="6 9" id="KW-0418">Kinase</keyword>
<gene>
    <name evidence="9 12" type="primary">buk</name>
    <name evidence="12" type="ORF">I6U51_05945</name>
</gene>
<dbReference type="GO" id="GO:0008776">
    <property type="term" value="F:acetate kinase activity"/>
    <property type="evidence" value="ECO:0007669"/>
    <property type="project" value="TreeGrafter"/>
</dbReference>
<feature type="coiled-coil region" evidence="11">
    <location>
        <begin position="17"/>
        <end position="44"/>
    </location>
</feature>